<dbReference type="InterPro" id="IPR006839">
    <property type="entry name" value="DarP"/>
</dbReference>
<organism evidence="6 7">
    <name type="scientific">Reinekea marina</name>
    <dbReference type="NCBI Taxonomy" id="1310421"/>
    <lineage>
        <taxon>Bacteria</taxon>
        <taxon>Pseudomonadati</taxon>
        <taxon>Pseudomonadota</taxon>
        <taxon>Gammaproteobacteria</taxon>
        <taxon>Oceanospirillales</taxon>
        <taxon>Saccharospirillaceae</taxon>
        <taxon>Reinekea</taxon>
    </lineage>
</organism>
<keyword evidence="1 5" id="KW-0963">Cytoplasm</keyword>
<keyword evidence="2 5" id="KW-0690">Ribosome biogenesis</keyword>
<dbReference type="PANTHER" id="PTHR38101:SF1">
    <property type="entry name" value="UPF0307 PROTEIN YJGA"/>
    <property type="match status" value="1"/>
</dbReference>
<keyword evidence="4 5" id="KW-0694">RNA-binding</keyword>
<comment type="function">
    <text evidence="5">Member of a network of 50S ribosomal subunit biogenesis factors which assembles along the 30S-50S interface, preventing incorrect 23S rRNA structures from forming. Promotes peptidyl transferase center (PTC) maturation.</text>
</comment>
<comment type="caution">
    <text evidence="6">The sequence shown here is derived from an EMBL/GenBank/DDBJ whole genome shotgun (WGS) entry which is preliminary data.</text>
</comment>
<reference evidence="7" key="1">
    <citation type="journal article" date="2019" name="Int. J. Syst. Evol. Microbiol.">
        <title>The Global Catalogue of Microorganisms (GCM) 10K type strain sequencing project: providing services to taxonomists for standard genome sequencing and annotation.</title>
        <authorList>
            <consortium name="The Broad Institute Genomics Platform"/>
            <consortium name="The Broad Institute Genome Sequencing Center for Infectious Disease"/>
            <person name="Wu L."/>
            <person name="Ma J."/>
        </authorList>
    </citation>
    <scope>NUCLEOTIDE SEQUENCE [LARGE SCALE GENOMIC DNA]</scope>
    <source>
        <strain evidence="7">CECT 8288</strain>
    </source>
</reference>
<name>A0ABV7WPC1_9GAMM</name>
<evidence type="ECO:0000256" key="1">
    <source>
        <dbReference type="ARBA" id="ARBA00022490"/>
    </source>
</evidence>
<dbReference type="CDD" id="cd16331">
    <property type="entry name" value="YjgA-like"/>
    <property type="match status" value="1"/>
</dbReference>
<proteinExistence type="inferred from homology"/>
<evidence type="ECO:0000256" key="4">
    <source>
        <dbReference type="ARBA" id="ARBA00022884"/>
    </source>
</evidence>
<dbReference type="PIRSF" id="PIRSF016183">
    <property type="entry name" value="UCP016183"/>
    <property type="match status" value="1"/>
</dbReference>
<dbReference type="RefSeq" id="WP_290281177.1">
    <property type="nucleotide sequence ID" value="NZ_JAUFQI010000001.1"/>
</dbReference>
<evidence type="ECO:0000256" key="2">
    <source>
        <dbReference type="ARBA" id="ARBA00022517"/>
    </source>
</evidence>
<protein>
    <recommendedName>
        <fullName evidence="5">Dual-action ribosomal maturation protein DarP</fullName>
    </recommendedName>
    <alternativeName>
        <fullName evidence="5">Large ribosomal subunit assembly factor DarP</fullName>
    </alternativeName>
</protein>
<evidence type="ECO:0000256" key="3">
    <source>
        <dbReference type="ARBA" id="ARBA00022730"/>
    </source>
</evidence>
<dbReference type="Proteomes" id="UP001595710">
    <property type="component" value="Unassembled WGS sequence"/>
</dbReference>
<comment type="similarity">
    <text evidence="5">Belongs to the DarP family.</text>
</comment>
<dbReference type="SUPFAM" id="SSF158710">
    <property type="entry name" value="PSPTO4464-like"/>
    <property type="match status" value="1"/>
</dbReference>
<dbReference type="EMBL" id="JBHRYN010000006">
    <property type="protein sequence ID" value="MFC3700621.1"/>
    <property type="molecule type" value="Genomic_DNA"/>
</dbReference>
<evidence type="ECO:0000256" key="5">
    <source>
        <dbReference type="HAMAP-Rule" id="MF_00765"/>
    </source>
</evidence>
<dbReference type="HAMAP" id="MF_00765">
    <property type="entry name" value="DarP"/>
    <property type="match status" value="1"/>
</dbReference>
<evidence type="ECO:0000313" key="6">
    <source>
        <dbReference type="EMBL" id="MFC3700621.1"/>
    </source>
</evidence>
<dbReference type="NCBIfam" id="NF003593">
    <property type="entry name" value="PRK05255.1-1"/>
    <property type="match status" value="1"/>
</dbReference>
<dbReference type="PANTHER" id="PTHR38101">
    <property type="entry name" value="UPF0307 PROTEIN YJGA"/>
    <property type="match status" value="1"/>
</dbReference>
<gene>
    <name evidence="6" type="primary">yjgA</name>
    <name evidence="5" type="synonym">darP</name>
    <name evidence="6" type="ORF">ACFOND_03135</name>
</gene>
<dbReference type="InterPro" id="IPR023153">
    <property type="entry name" value="DarP_sf"/>
</dbReference>
<keyword evidence="3 5" id="KW-0699">rRNA-binding</keyword>
<evidence type="ECO:0000313" key="7">
    <source>
        <dbReference type="Proteomes" id="UP001595710"/>
    </source>
</evidence>
<dbReference type="Pfam" id="PF04751">
    <property type="entry name" value="DarP"/>
    <property type="match status" value="1"/>
</dbReference>
<dbReference type="Gene3D" id="1.10.60.30">
    <property type="entry name" value="PSPTO4464-like domains"/>
    <property type="match status" value="2"/>
</dbReference>
<accession>A0ABV7WPC1</accession>
<comment type="subcellular location">
    <subcellularLocation>
        <location evidence="5">Cytoplasm</location>
    </subcellularLocation>
    <text evidence="5">Associates with late stage pre-50S ribosomal subunits.</text>
</comment>
<keyword evidence="7" id="KW-1185">Reference proteome</keyword>
<sequence length="175" mass="20453">MSDFNDNHYEDDEDWVSKSQVKREMIALQELGEQLINLKASELAKFPISSTMQDAIDESRRVKGHEAMRRHMQYVGKVMRNEDVEGIQRELDKLDTSSELFLRLQNQAERWRERLIKTKEAEAQWIKENDGIDIQAFRSLVRAARKEQPEDPKAPIVAGKSSKKLLQIIRKKLFA</sequence>